<reference evidence="1" key="1">
    <citation type="submission" date="2023-07" db="EMBL/GenBank/DDBJ databases">
        <title>Sorghum-associated microbial communities from plants grown in Nebraska, USA.</title>
        <authorList>
            <person name="Schachtman D."/>
        </authorList>
    </citation>
    <scope>NUCLEOTIDE SEQUENCE</scope>
    <source>
        <strain evidence="1">2697</strain>
    </source>
</reference>
<name>A0ACC6KY37_9SPHI</name>
<evidence type="ECO:0000313" key="1">
    <source>
        <dbReference type="EMBL" id="MDR6784086.1"/>
    </source>
</evidence>
<protein>
    <submittedName>
        <fullName evidence="1">Uncharacterized protein</fullName>
    </submittedName>
</protein>
<accession>A0ACC6KY37</accession>
<comment type="caution">
    <text evidence="1">The sequence shown here is derived from an EMBL/GenBank/DDBJ whole genome shotgun (WGS) entry which is preliminary data.</text>
</comment>
<organism evidence="1 2">
    <name type="scientific">Pedobacter africanus</name>
    <dbReference type="NCBI Taxonomy" id="151894"/>
    <lineage>
        <taxon>Bacteria</taxon>
        <taxon>Pseudomonadati</taxon>
        <taxon>Bacteroidota</taxon>
        <taxon>Sphingobacteriia</taxon>
        <taxon>Sphingobacteriales</taxon>
        <taxon>Sphingobacteriaceae</taxon>
        <taxon>Pedobacter</taxon>
    </lineage>
</organism>
<evidence type="ECO:0000313" key="2">
    <source>
        <dbReference type="Proteomes" id="UP001246858"/>
    </source>
</evidence>
<sequence length="318" mass="37674">MIRLFPITSLNYNILNELSTHEFFKKNKIGFTDDINKSDIFVARRFDDEVFKIIDSWLASQSIKTRPILIWTHEPRFCKTDQHIQDDIISAPIYNMNMYTKNVYFSNFSIYGSKIALKIPPMLDVSFSEKSICALATYVYEEKQRFVLNGIDIDLAIKRQNLIYDGYLKGKVDVFGRGWPKSIALSESRYDDRQMSKQKILQNYQFNICMENTSFPYYCSEKIWESIIGHCLPIYSSFNNAIYETFPEDSFIDYDKFENSQELYSYIDRLSKQDYLNRLNLCIDTFNRCYDEVDFEIEKQKSLEALVNKIRIIYDEPS</sequence>
<keyword evidence="2" id="KW-1185">Reference proteome</keyword>
<dbReference type="EMBL" id="JAVDTF010000002">
    <property type="protein sequence ID" value="MDR6784086.1"/>
    <property type="molecule type" value="Genomic_DNA"/>
</dbReference>
<proteinExistence type="predicted"/>
<gene>
    <name evidence="1" type="ORF">J2X78_002651</name>
</gene>
<dbReference type="Proteomes" id="UP001246858">
    <property type="component" value="Unassembled WGS sequence"/>
</dbReference>